<protein>
    <submittedName>
        <fullName evidence="3">Thioesterase family protein</fullName>
    </submittedName>
</protein>
<dbReference type="InterPro" id="IPR029069">
    <property type="entry name" value="HotDog_dom_sf"/>
</dbReference>
<keyword evidence="4" id="KW-1185">Reference proteome</keyword>
<dbReference type="EMBL" id="BAABHK010000008">
    <property type="protein sequence ID" value="GAA4630257.1"/>
    <property type="molecule type" value="Genomic_DNA"/>
</dbReference>
<proteinExistence type="inferred from homology"/>
<dbReference type="PANTHER" id="PTHR31793">
    <property type="entry name" value="4-HYDROXYBENZOYL-COA THIOESTERASE FAMILY MEMBER"/>
    <property type="match status" value="1"/>
</dbReference>
<dbReference type="Gene3D" id="3.10.129.10">
    <property type="entry name" value="Hotdog Thioesterase"/>
    <property type="match status" value="1"/>
</dbReference>
<reference evidence="4" key="1">
    <citation type="journal article" date="2019" name="Int. J. Syst. Evol. Microbiol.">
        <title>The Global Catalogue of Microorganisms (GCM) 10K type strain sequencing project: providing services to taxonomists for standard genome sequencing and annotation.</title>
        <authorList>
            <consortium name="The Broad Institute Genomics Platform"/>
            <consortium name="The Broad Institute Genome Sequencing Center for Infectious Disease"/>
            <person name="Wu L."/>
            <person name="Ma J."/>
        </authorList>
    </citation>
    <scope>NUCLEOTIDE SEQUENCE [LARGE SCALE GENOMIC DNA]</scope>
    <source>
        <strain evidence="4">JCM 17939</strain>
    </source>
</reference>
<dbReference type="SUPFAM" id="SSF54637">
    <property type="entry name" value="Thioesterase/thiol ester dehydrase-isomerase"/>
    <property type="match status" value="1"/>
</dbReference>
<evidence type="ECO:0000256" key="2">
    <source>
        <dbReference type="ARBA" id="ARBA00022801"/>
    </source>
</evidence>
<evidence type="ECO:0000256" key="1">
    <source>
        <dbReference type="ARBA" id="ARBA00005953"/>
    </source>
</evidence>
<evidence type="ECO:0000313" key="4">
    <source>
        <dbReference type="Proteomes" id="UP001501442"/>
    </source>
</evidence>
<evidence type="ECO:0000313" key="3">
    <source>
        <dbReference type="EMBL" id="GAA4630257.1"/>
    </source>
</evidence>
<comment type="caution">
    <text evidence="3">The sequence shown here is derived from an EMBL/GenBank/DDBJ whole genome shotgun (WGS) entry which is preliminary data.</text>
</comment>
<organism evidence="3 4">
    <name type="scientific">Actinoallomurus vinaceus</name>
    <dbReference type="NCBI Taxonomy" id="1080074"/>
    <lineage>
        <taxon>Bacteria</taxon>
        <taxon>Bacillati</taxon>
        <taxon>Actinomycetota</taxon>
        <taxon>Actinomycetes</taxon>
        <taxon>Streptosporangiales</taxon>
        <taxon>Thermomonosporaceae</taxon>
        <taxon>Actinoallomurus</taxon>
    </lineage>
</organism>
<comment type="similarity">
    <text evidence="1">Belongs to the 4-hydroxybenzoyl-CoA thioesterase family.</text>
</comment>
<keyword evidence="2" id="KW-0378">Hydrolase</keyword>
<sequence length="147" mass="16182">MTTQTGAVNDAVFVHRVTPRFFEIDSQGVMFNMWYLAHVDEAVDGFFEARGLPYADWSRMGIDVHVAHVDLDWKAPIRYHDRPEVIISTARIGGKSFTLDFAFQRDGETTATGSIVYVAVASDGSGTTPLPPQLVEALGEVAPLTDH</sequence>
<dbReference type="Pfam" id="PF13279">
    <property type="entry name" value="4HBT_2"/>
    <property type="match status" value="1"/>
</dbReference>
<dbReference type="RefSeq" id="WP_345433934.1">
    <property type="nucleotide sequence ID" value="NZ_BAABHK010000008.1"/>
</dbReference>
<dbReference type="PANTHER" id="PTHR31793:SF27">
    <property type="entry name" value="NOVEL THIOESTERASE SUPERFAMILY DOMAIN AND SAPOSIN A-TYPE DOMAIN CONTAINING PROTEIN (0610012H03RIK)"/>
    <property type="match status" value="1"/>
</dbReference>
<dbReference type="Proteomes" id="UP001501442">
    <property type="component" value="Unassembled WGS sequence"/>
</dbReference>
<accession>A0ABP8UHS7</accession>
<name>A0ABP8UHS7_9ACTN</name>
<gene>
    <name evidence="3" type="ORF">GCM10023196_054860</name>
</gene>
<dbReference type="InterPro" id="IPR050563">
    <property type="entry name" value="4-hydroxybenzoyl-CoA_TE"/>
</dbReference>
<dbReference type="CDD" id="cd00586">
    <property type="entry name" value="4HBT"/>
    <property type="match status" value="1"/>
</dbReference>